<gene>
    <name evidence="4" type="ORF">AAC691_10535</name>
</gene>
<dbReference type="InterPro" id="IPR026891">
    <property type="entry name" value="Fn3-like"/>
</dbReference>
<dbReference type="Gene3D" id="3.20.20.300">
    <property type="entry name" value="Glycoside hydrolase, family 3, N-terminal domain"/>
    <property type="match status" value="1"/>
</dbReference>
<keyword evidence="5" id="KW-1185">Reference proteome</keyword>
<dbReference type="GO" id="GO:0016787">
    <property type="term" value="F:hydrolase activity"/>
    <property type="evidence" value="ECO:0007669"/>
    <property type="project" value="UniProtKB-KW"/>
</dbReference>
<dbReference type="EMBL" id="CP152276">
    <property type="protein sequence ID" value="XAE44817.1"/>
    <property type="molecule type" value="Genomic_DNA"/>
</dbReference>
<dbReference type="Proteomes" id="UP001449795">
    <property type="component" value="Chromosome"/>
</dbReference>
<dbReference type="Gene3D" id="2.60.40.10">
    <property type="entry name" value="Immunoglobulins"/>
    <property type="match status" value="1"/>
</dbReference>
<name>A0ABZ3DBJ8_9PROT</name>
<proteinExistence type="inferred from homology"/>
<reference evidence="4 5" key="1">
    <citation type="submission" date="2024-04" db="EMBL/GenBank/DDBJ databases">
        <title>Complete genome sequence of Nguyenibacter vanlangesis HBCM-1154, a strain capable of nitrogen fixation, IAA production, and phosphorus solubilization isolated from sugarcane soil.</title>
        <authorList>
            <person name="MY HANH P."/>
        </authorList>
    </citation>
    <scope>NUCLEOTIDE SEQUENCE [LARGE SCALE GENOMIC DNA]</scope>
    <source>
        <strain evidence="4 5">HBCM 1154</strain>
    </source>
</reference>
<dbReference type="SUPFAM" id="SSF52279">
    <property type="entry name" value="Beta-D-glucan exohydrolase, C-terminal domain"/>
    <property type="match status" value="1"/>
</dbReference>
<dbReference type="InterPro" id="IPR002772">
    <property type="entry name" value="Glyco_hydro_3_C"/>
</dbReference>
<dbReference type="Gene3D" id="3.40.50.1700">
    <property type="entry name" value="Glycoside hydrolase family 3 C-terminal domain"/>
    <property type="match status" value="1"/>
</dbReference>
<evidence type="ECO:0000259" key="3">
    <source>
        <dbReference type="SMART" id="SM01217"/>
    </source>
</evidence>
<dbReference type="PRINTS" id="PR00133">
    <property type="entry name" value="GLHYDRLASE3"/>
</dbReference>
<dbReference type="InterPro" id="IPR036962">
    <property type="entry name" value="Glyco_hydro_3_N_sf"/>
</dbReference>
<comment type="similarity">
    <text evidence="1">Belongs to the glycosyl hydrolase 3 family.</text>
</comment>
<protein>
    <submittedName>
        <fullName evidence="4">Glycoside hydrolase family 3 C-terminal domain-containing protein</fullName>
    </submittedName>
</protein>
<dbReference type="InterPro" id="IPR017853">
    <property type="entry name" value="GH"/>
</dbReference>
<feature type="domain" description="Fibronectin type III-like" evidence="3">
    <location>
        <begin position="654"/>
        <end position="720"/>
    </location>
</feature>
<dbReference type="PANTHER" id="PTHR42715:SF10">
    <property type="entry name" value="BETA-GLUCOSIDASE"/>
    <property type="match status" value="1"/>
</dbReference>
<dbReference type="RefSeq" id="WP_342630021.1">
    <property type="nucleotide sequence ID" value="NZ_CP152276.1"/>
</dbReference>
<dbReference type="SUPFAM" id="SSF51445">
    <property type="entry name" value="(Trans)glycosidases"/>
    <property type="match status" value="1"/>
</dbReference>
<accession>A0ABZ3DBJ8</accession>
<keyword evidence="2 4" id="KW-0378">Hydrolase</keyword>
<dbReference type="Pfam" id="PF14310">
    <property type="entry name" value="Fn3-like"/>
    <property type="match status" value="1"/>
</dbReference>
<organism evidence="4 5">
    <name type="scientific">Nguyenibacter vanlangensis</name>
    <dbReference type="NCBI Taxonomy" id="1216886"/>
    <lineage>
        <taxon>Bacteria</taxon>
        <taxon>Pseudomonadati</taxon>
        <taxon>Pseudomonadota</taxon>
        <taxon>Alphaproteobacteria</taxon>
        <taxon>Acetobacterales</taxon>
        <taxon>Acetobacteraceae</taxon>
        <taxon>Nguyenibacter</taxon>
    </lineage>
</organism>
<evidence type="ECO:0000256" key="2">
    <source>
        <dbReference type="ARBA" id="ARBA00022801"/>
    </source>
</evidence>
<dbReference type="Pfam" id="PF00933">
    <property type="entry name" value="Glyco_hydro_3"/>
    <property type="match status" value="1"/>
</dbReference>
<dbReference type="SMART" id="SM01217">
    <property type="entry name" value="Fn3_like"/>
    <property type="match status" value="1"/>
</dbReference>
<dbReference type="InterPro" id="IPR050288">
    <property type="entry name" value="Cellulose_deg_GH3"/>
</dbReference>
<dbReference type="Pfam" id="PF01915">
    <property type="entry name" value="Glyco_hydro_3_C"/>
    <property type="match status" value="1"/>
</dbReference>
<dbReference type="InterPro" id="IPR036881">
    <property type="entry name" value="Glyco_hydro_3_C_sf"/>
</dbReference>
<dbReference type="PANTHER" id="PTHR42715">
    <property type="entry name" value="BETA-GLUCOSIDASE"/>
    <property type="match status" value="1"/>
</dbReference>
<evidence type="ECO:0000313" key="5">
    <source>
        <dbReference type="Proteomes" id="UP001449795"/>
    </source>
</evidence>
<evidence type="ECO:0000256" key="1">
    <source>
        <dbReference type="ARBA" id="ARBA00005336"/>
    </source>
</evidence>
<dbReference type="InterPro" id="IPR013783">
    <property type="entry name" value="Ig-like_fold"/>
</dbReference>
<evidence type="ECO:0000313" key="4">
    <source>
        <dbReference type="EMBL" id="XAE44817.1"/>
    </source>
</evidence>
<sequence>MKRLGWVRGGLCALVAAGAPVEPLMAQDGAQDGAQSGAPTAAQRADALLRHMSLQDQLALVFSRDGGGFGAHAIPRGALGSAAFLLPPAHLGLPALEETDAGLGVGDPRHVRPNGPAVSLPSGLATAGTWDVAMARAGGAMIGAEAWRNGFNVLLAGGADLTRDPRNGRNFEYAGEDPLLTGRIVGQTIAGIQSRHVISTLKHFAMNDLETSRMTLSANIAPAAMRESDLLGFEIAIETGHPGAVMCSYNRVNDLFACENAYLLTKTLKQDWHYPGFVMSDWGADHTTVRAALAGLDQESSGDTIDARPFFGPMLAQAVQAGAVPRARIADMARRVLYAVYDVGLPEHPPVITPIDAAADTAIAEQDEEEGAVLLRNRGILPLRRDAHVLVIGGHADAGVISGGGSAQVVPIGGNAVPADDKALPWPGAPVYFPSAPLRAMQALAGEKLAYDPGTDPARAAQAARQADAVVIFATKWSVESIDSPDLSLSDGQDALIAAVARANPHVVVVLETGNPVLMPWLESVQAVMQAWYPGSGGGQAIARLLYGAAAPSGHLPMTFPRAAAQLPRPDIAGVRANTVFDVQFHTDQEVMYDEGSEVGYRWFDARRRQPLFPFGFGLTYTDFRMGDLTLAASGHDVVARFTVRNVGPRDGVAVPQLYVTLPDGGGRRLAGWQRLTLARGESQQVAVTLEPRVLARFDDAADRWRVPAGRFQVRLATDAADQGTVREIALAGWTMAP</sequence>
<dbReference type="InterPro" id="IPR001764">
    <property type="entry name" value="Glyco_hydro_3_N"/>
</dbReference>